<dbReference type="CDD" id="cd12148">
    <property type="entry name" value="fungal_TF_MHR"/>
    <property type="match status" value="1"/>
</dbReference>
<feature type="compositionally biased region" description="Low complexity" evidence="6">
    <location>
        <begin position="116"/>
        <end position="125"/>
    </location>
</feature>
<dbReference type="PANTHER" id="PTHR47171:SF6">
    <property type="entry name" value="SPECIFIC TRANSCRIPTION FACTOR, PUTATIVE (AFU_ORTHOLOGUE AFUA_2G06130)-RELATED"/>
    <property type="match status" value="1"/>
</dbReference>
<feature type="region of interest" description="Disordered" evidence="6">
    <location>
        <begin position="512"/>
        <end position="560"/>
    </location>
</feature>
<proteinExistence type="predicted"/>
<feature type="compositionally biased region" description="Basic and acidic residues" evidence="6">
    <location>
        <begin position="105"/>
        <end position="114"/>
    </location>
</feature>
<evidence type="ECO:0000256" key="1">
    <source>
        <dbReference type="ARBA" id="ARBA00022833"/>
    </source>
</evidence>
<keyword evidence="1" id="KW-0862">Zinc</keyword>
<dbReference type="EMBL" id="JAPQKH010000005">
    <property type="protein sequence ID" value="KAJ5097548.1"/>
    <property type="molecule type" value="Genomic_DNA"/>
</dbReference>
<dbReference type="OrthoDB" id="10031947at2759"/>
<feature type="compositionally biased region" description="Polar residues" evidence="6">
    <location>
        <begin position="28"/>
        <end position="42"/>
    </location>
</feature>
<dbReference type="Proteomes" id="UP001149165">
    <property type="component" value="Unassembled WGS sequence"/>
</dbReference>
<feature type="domain" description="Xylanolytic transcriptional activator regulatory" evidence="7">
    <location>
        <begin position="270"/>
        <end position="338"/>
    </location>
</feature>
<sequence length="634" mass="69178">KRCRHIAPNSDLAESEIEPTHKSRKLALNQNDRGSIENQHLSPQGPVAREADSSAMALPSFPGTDRFVGDLNPEAFIREKLDEPTGHRLRDRVGLWISSSPSQDHTQHGWDHQRRSVGSNSLSISSPPPPKSREAIETLLNRRYASAMQSCGRLPKSTRDALSAIYFSKINHIIPLVEINSFVKHEHDGSVSIFLERAICLVAAKDIDATPYLRLVAEGPIVSSRQFCTNIYNGLTVAMDAELEPDRLTRIRILSLMALHCEGHEGAEAASLHLCVAIHQAQTVGLHLDRPAGTEALQTNPFWALWTLDKMHASIGGRPVLIADRDIGLQKPSSHTSGAFGVWLAISDLLATVISYYRPSAATTSGWEEAFPAFEDIIGDDIPVEPDLPTLGILELYYHCVAILSCRHKLTETLDSTKASTIRQGLAAIRIHSIVASECAGKLPPLPIVPYAIALSMGVSYRQLRSSKLITHFNRAKASLEACCSLLEELSPQWYSAEAMARLGQRALQHVNYDHSRHTQPKSLSVAQSAPPPPPPPAPAPAPLGETSIDSEPVRLSDDTGLASNQIGSVIPVDVSDANISINDSLPSMDDLGTTTDGFADIDTLFGEFLDLSLPTNFWDPIFAEAEPKLDRDI</sequence>
<feature type="non-terminal residue" evidence="8">
    <location>
        <position position="1"/>
    </location>
</feature>
<dbReference type="GO" id="GO:0008270">
    <property type="term" value="F:zinc ion binding"/>
    <property type="evidence" value="ECO:0007669"/>
    <property type="project" value="InterPro"/>
</dbReference>
<evidence type="ECO:0000313" key="8">
    <source>
        <dbReference type="EMBL" id="KAJ5097548.1"/>
    </source>
</evidence>
<dbReference type="GO" id="GO:0003677">
    <property type="term" value="F:DNA binding"/>
    <property type="evidence" value="ECO:0007669"/>
    <property type="project" value="UniProtKB-KW"/>
</dbReference>
<evidence type="ECO:0000259" key="7">
    <source>
        <dbReference type="SMART" id="SM00906"/>
    </source>
</evidence>
<feature type="compositionally biased region" description="Pro residues" evidence="6">
    <location>
        <begin position="530"/>
        <end position="542"/>
    </location>
</feature>
<keyword evidence="9" id="KW-1185">Reference proteome</keyword>
<keyword evidence="2" id="KW-0805">Transcription regulation</keyword>
<reference evidence="8" key="1">
    <citation type="submission" date="2022-11" db="EMBL/GenBank/DDBJ databases">
        <authorList>
            <person name="Petersen C."/>
        </authorList>
    </citation>
    <scope>NUCLEOTIDE SEQUENCE</scope>
    <source>
        <strain evidence="8">IBT 30069</strain>
    </source>
</reference>
<evidence type="ECO:0000256" key="3">
    <source>
        <dbReference type="ARBA" id="ARBA00023125"/>
    </source>
</evidence>
<dbReference type="Pfam" id="PF04082">
    <property type="entry name" value="Fungal_trans"/>
    <property type="match status" value="1"/>
</dbReference>
<dbReference type="SMART" id="SM00906">
    <property type="entry name" value="Fungal_trans"/>
    <property type="match status" value="1"/>
</dbReference>
<evidence type="ECO:0000256" key="6">
    <source>
        <dbReference type="SAM" id="MobiDB-lite"/>
    </source>
</evidence>
<dbReference type="InterPro" id="IPR052073">
    <property type="entry name" value="Amide_Lactam_Regulators"/>
</dbReference>
<keyword evidence="5" id="KW-0539">Nucleus</keyword>
<feature type="region of interest" description="Disordered" evidence="6">
    <location>
        <begin position="1"/>
        <end position="65"/>
    </location>
</feature>
<feature type="region of interest" description="Disordered" evidence="6">
    <location>
        <begin position="98"/>
        <end position="132"/>
    </location>
</feature>
<name>A0A9W9FC69_9EURO</name>
<evidence type="ECO:0000256" key="4">
    <source>
        <dbReference type="ARBA" id="ARBA00023163"/>
    </source>
</evidence>
<dbReference type="GO" id="GO:0006351">
    <property type="term" value="P:DNA-templated transcription"/>
    <property type="evidence" value="ECO:0007669"/>
    <property type="project" value="InterPro"/>
</dbReference>
<evidence type="ECO:0000256" key="2">
    <source>
        <dbReference type="ARBA" id="ARBA00023015"/>
    </source>
</evidence>
<reference evidence="8" key="2">
    <citation type="journal article" date="2023" name="IMA Fungus">
        <title>Comparative genomic study of the Penicillium genus elucidates a diverse pangenome and 15 lateral gene transfer events.</title>
        <authorList>
            <person name="Petersen C."/>
            <person name="Sorensen T."/>
            <person name="Nielsen M.R."/>
            <person name="Sondergaard T.E."/>
            <person name="Sorensen J.L."/>
            <person name="Fitzpatrick D.A."/>
            <person name="Frisvad J.C."/>
            <person name="Nielsen K.L."/>
        </authorList>
    </citation>
    <scope>NUCLEOTIDE SEQUENCE</scope>
    <source>
        <strain evidence="8">IBT 30069</strain>
    </source>
</reference>
<accession>A0A9W9FC69</accession>
<dbReference type="AlphaFoldDB" id="A0A9W9FC69"/>
<protein>
    <submittedName>
        <fullName evidence="8">Transcriptional regulator family: Fungal Specific TF</fullName>
    </submittedName>
</protein>
<keyword evidence="4" id="KW-0804">Transcription</keyword>
<evidence type="ECO:0000313" key="9">
    <source>
        <dbReference type="Proteomes" id="UP001149165"/>
    </source>
</evidence>
<dbReference type="PANTHER" id="PTHR47171">
    <property type="entry name" value="FARA-RELATED"/>
    <property type="match status" value="1"/>
</dbReference>
<organism evidence="8 9">
    <name type="scientific">Penicillium angulare</name>
    <dbReference type="NCBI Taxonomy" id="116970"/>
    <lineage>
        <taxon>Eukaryota</taxon>
        <taxon>Fungi</taxon>
        <taxon>Dikarya</taxon>
        <taxon>Ascomycota</taxon>
        <taxon>Pezizomycotina</taxon>
        <taxon>Eurotiomycetes</taxon>
        <taxon>Eurotiomycetidae</taxon>
        <taxon>Eurotiales</taxon>
        <taxon>Aspergillaceae</taxon>
        <taxon>Penicillium</taxon>
    </lineage>
</organism>
<gene>
    <name evidence="8" type="ORF">N7456_008269</name>
</gene>
<evidence type="ECO:0000256" key="5">
    <source>
        <dbReference type="ARBA" id="ARBA00023242"/>
    </source>
</evidence>
<comment type="caution">
    <text evidence="8">The sequence shown here is derived from an EMBL/GenBank/DDBJ whole genome shotgun (WGS) entry which is preliminary data.</text>
</comment>
<dbReference type="InterPro" id="IPR007219">
    <property type="entry name" value="XnlR_reg_dom"/>
</dbReference>
<keyword evidence="3" id="KW-0238">DNA-binding</keyword>